<dbReference type="PANTHER" id="PTHR37317">
    <property type="entry name" value="BLR8090 PROTEIN"/>
    <property type="match status" value="1"/>
</dbReference>
<accession>A0ABR7N7X8</accession>
<dbReference type="EMBL" id="JACRSZ010000003">
    <property type="protein sequence ID" value="MBC8572510.1"/>
    <property type="molecule type" value="Genomic_DNA"/>
</dbReference>
<dbReference type="SUPFAM" id="SSF64496">
    <property type="entry name" value="DNA-binding domain of intron-encoded endonucleases"/>
    <property type="match status" value="1"/>
</dbReference>
<keyword evidence="3" id="KW-1185">Reference proteome</keyword>
<feature type="domain" description="Treble clef zinc finger" evidence="1">
    <location>
        <begin position="334"/>
        <end position="391"/>
    </location>
</feature>
<comment type="caution">
    <text evidence="2">The sequence shown here is derived from an EMBL/GenBank/DDBJ whole genome shotgun (WGS) entry which is preliminary data.</text>
</comment>
<feature type="domain" description="Treble clef zinc finger" evidence="1">
    <location>
        <begin position="407"/>
        <end position="459"/>
    </location>
</feature>
<evidence type="ECO:0000259" key="1">
    <source>
        <dbReference type="Pfam" id="PF14311"/>
    </source>
</evidence>
<evidence type="ECO:0000313" key="3">
    <source>
        <dbReference type="Proteomes" id="UP000657421"/>
    </source>
</evidence>
<dbReference type="InterPro" id="IPR003647">
    <property type="entry name" value="Intron_nuc_1_rpt"/>
</dbReference>
<feature type="domain" description="Treble clef zinc finger" evidence="1">
    <location>
        <begin position="693"/>
        <end position="746"/>
    </location>
</feature>
<feature type="domain" description="Treble clef zinc finger" evidence="1">
    <location>
        <begin position="612"/>
        <end position="677"/>
    </location>
</feature>
<gene>
    <name evidence="2" type="ORF">H8716_05320</name>
</gene>
<reference evidence="2 3" key="1">
    <citation type="submission" date="2020-08" db="EMBL/GenBank/DDBJ databases">
        <title>Genome public.</title>
        <authorList>
            <person name="Liu C."/>
            <person name="Sun Q."/>
        </authorList>
    </citation>
    <scope>NUCLEOTIDE SEQUENCE [LARGE SCALE GENOMIC DNA]</scope>
    <source>
        <strain evidence="2 3">NSJ-46</strain>
    </source>
</reference>
<dbReference type="SMART" id="SM00497">
    <property type="entry name" value="IENR1"/>
    <property type="match status" value="1"/>
</dbReference>
<dbReference type="Proteomes" id="UP000657421">
    <property type="component" value="Unassembled WGS sequence"/>
</dbReference>
<dbReference type="Pfam" id="PF14311">
    <property type="entry name" value="DUF4379"/>
    <property type="match status" value="4"/>
</dbReference>
<evidence type="ECO:0000313" key="2">
    <source>
        <dbReference type="EMBL" id="MBC8572510.1"/>
    </source>
</evidence>
<organism evidence="2 3">
    <name type="scientific">Jingyaoa shaoxingensis</name>
    <dbReference type="NCBI Taxonomy" id="2763671"/>
    <lineage>
        <taxon>Bacteria</taxon>
        <taxon>Bacillati</taxon>
        <taxon>Bacillota</taxon>
        <taxon>Clostridia</taxon>
        <taxon>Lachnospirales</taxon>
        <taxon>Lachnospiraceae</taxon>
        <taxon>Jingyaoa</taxon>
    </lineage>
</organism>
<dbReference type="InterPro" id="IPR036388">
    <property type="entry name" value="WH-like_DNA-bd_sf"/>
</dbReference>
<dbReference type="RefSeq" id="WP_249307518.1">
    <property type="nucleotide sequence ID" value="NZ_JACRSZ010000003.1"/>
</dbReference>
<dbReference type="Gene3D" id="1.10.10.10">
    <property type="entry name" value="Winged helix-like DNA-binding domain superfamily/Winged helix DNA-binding domain"/>
    <property type="match status" value="1"/>
</dbReference>
<dbReference type="PANTHER" id="PTHR37317:SF1">
    <property type="entry name" value="ZINC-RIBBON DOMAIN-CONTAINING PROTEIN-RELATED"/>
    <property type="match status" value="1"/>
</dbReference>
<proteinExistence type="predicted"/>
<name>A0ABR7N7X8_9FIRM</name>
<sequence length="804" mass="90857">MAQRVDLTGNVYGKLRVIGRGNDYISPAGAHLKRWACECECGNIIDVTTSQLKRGLFSCGCVSRREDLTGNIYGYLTVMHMADDYVSPKGTHMSKWHCKCQCGNELDVLGMSLKNGSCKSCGCIMHSHKQVKDLTGQQFGSLFVISKIKNIKPTKYQCICECGKNIDIYQKDLTSGRKTHCGCKTIKKFERKTRVVVPENVIGKVYGDLTVVDELPSHVTPNGSKQRIVRCHCSCGNIFDTRLTAAKKNKKCRKCLNLERRTDLSGKRFGKLTVISMAKDYYSPSGYRLSQCNCVCDCGTKCVVNMSSLVTGATRSCGCSQNTRGLLKDDENVMKKYDFEKNQNIDLATITMASNKKIWWKCEKCGRSWRAVVSSQTNKKKQHGCPYCSGRLVIKGQTDLASQRHELLLEWDYTKNEILPEEISCFSGRKVWWKCCECGHSWQATVGNRVNGSGCPKCNIENVNSFCEQAVLYYIKQLFPDAINSDKLAIGMELDIFIPSINKAIEYDGEVWHGSKHKIEIDNQKNVLCLEKGIKLIRIREPRLKEMDNCVVFIRKDSTTELSLTDVIHEVLDYLSPGNKIQVDVLRDTSLILEQYAVKKYGNSVSFLYPDIAAEWHPTKNGKLTPNKISKATNKKAWWLGKCGHEWQMSVSDRTSTYVRKDGTIKKPYGCPFCSGRRILVGYNDLQSKRPDIAAEWHPEKNGNLKPTDIMCGSGKNVWWLGRCGHEWKSTPNKRCNDNDQCPICFKKRRSPSVICIETGQVFENGTEAARYVGLKSSSTIYKCCKGESKTTGGYHWKYEELNF</sequence>
<dbReference type="Gene3D" id="3.40.960.10">
    <property type="entry name" value="VSR Endonuclease"/>
    <property type="match status" value="1"/>
</dbReference>
<dbReference type="InterPro" id="IPR025487">
    <property type="entry name" value="DUF4379"/>
</dbReference>
<protein>
    <recommendedName>
        <fullName evidence="1">Treble clef zinc finger domain-containing protein</fullName>
    </recommendedName>
</protein>